<name>A0A5M8PCA7_9LECA</name>
<protein>
    <submittedName>
        <fullName evidence="1">Uncharacterized protein</fullName>
    </submittedName>
</protein>
<evidence type="ECO:0000313" key="1">
    <source>
        <dbReference type="EMBL" id="KAA6406402.1"/>
    </source>
</evidence>
<gene>
    <name evidence="1" type="ORF">FRX48_09818</name>
</gene>
<dbReference type="OrthoDB" id="5424837at2759"/>
<reference evidence="1 2" key="1">
    <citation type="submission" date="2019-09" db="EMBL/GenBank/DDBJ databases">
        <title>The hologenome of the rock-dwelling lichen Lasallia pustulata.</title>
        <authorList>
            <person name="Greshake Tzovaras B."/>
            <person name="Segers F."/>
            <person name="Bicker A."/>
            <person name="Dal Grande F."/>
            <person name="Otte J."/>
            <person name="Hankeln T."/>
            <person name="Schmitt I."/>
            <person name="Ebersberger I."/>
        </authorList>
    </citation>
    <scope>NUCLEOTIDE SEQUENCE [LARGE SCALE GENOMIC DNA]</scope>
    <source>
        <strain evidence="1">A1-1</strain>
    </source>
</reference>
<sequence length="60" mass="7095">MAKYQPTHIDAKDVIAFAAIKMKEFYNSRHKPVFFKVGDLQQFVGPFRILERITWSYQTS</sequence>
<dbReference type="EMBL" id="VXIT01000031">
    <property type="protein sequence ID" value="KAA6406402.1"/>
    <property type="molecule type" value="Genomic_DNA"/>
</dbReference>
<comment type="caution">
    <text evidence="1">The sequence shown here is derived from an EMBL/GenBank/DDBJ whole genome shotgun (WGS) entry which is preliminary data.</text>
</comment>
<accession>A0A5M8PCA7</accession>
<proteinExistence type="predicted"/>
<dbReference type="Proteomes" id="UP000324767">
    <property type="component" value="Unassembled WGS sequence"/>
</dbReference>
<evidence type="ECO:0000313" key="2">
    <source>
        <dbReference type="Proteomes" id="UP000324767"/>
    </source>
</evidence>
<dbReference type="AlphaFoldDB" id="A0A5M8PCA7"/>
<organism evidence="1 2">
    <name type="scientific">Lasallia pustulata</name>
    <dbReference type="NCBI Taxonomy" id="136370"/>
    <lineage>
        <taxon>Eukaryota</taxon>
        <taxon>Fungi</taxon>
        <taxon>Dikarya</taxon>
        <taxon>Ascomycota</taxon>
        <taxon>Pezizomycotina</taxon>
        <taxon>Lecanoromycetes</taxon>
        <taxon>OSLEUM clade</taxon>
        <taxon>Umbilicariomycetidae</taxon>
        <taxon>Umbilicariales</taxon>
        <taxon>Umbilicariaceae</taxon>
        <taxon>Lasallia</taxon>
    </lineage>
</organism>